<feature type="binding site" evidence="5">
    <location>
        <position position="135"/>
    </location>
    <ligand>
        <name>substrate</name>
    </ligand>
</feature>
<comment type="catalytic activity">
    <reaction evidence="5">
        <text>glycine + acetyl-CoA = (2S)-2-amino-3-oxobutanoate + CoA</text>
        <dbReference type="Rhea" id="RHEA:20736"/>
        <dbReference type="ChEBI" id="CHEBI:57287"/>
        <dbReference type="ChEBI" id="CHEBI:57288"/>
        <dbReference type="ChEBI" id="CHEBI:57305"/>
        <dbReference type="ChEBI" id="CHEBI:78948"/>
        <dbReference type="EC" id="2.3.1.29"/>
    </reaction>
</comment>
<protein>
    <recommendedName>
        <fullName evidence="5">2-amino-3-ketobutyrate coenzyme A ligase</fullName>
        <shortName evidence="5">AKB ligase</shortName>
        <ecNumber evidence="5">2.3.1.29</ecNumber>
    </recommendedName>
    <alternativeName>
        <fullName evidence="5">Glycine acetyltransferase</fullName>
    </alternativeName>
</protein>
<comment type="similarity">
    <text evidence="1 5">Belongs to the class-II pyridoxal-phosphate-dependent aminotransferase family.</text>
</comment>
<evidence type="ECO:0000256" key="2">
    <source>
        <dbReference type="ARBA" id="ARBA00022679"/>
    </source>
</evidence>
<keyword evidence="8" id="KW-0436">Ligase</keyword>
<dbReference type="InterPro" id="IPR015424">
    <property type="entry name" value="PyrdxlP-dep_Trfase"/>
</dbReference>
<comment type="caution">
    <text evidence="8">The sequence shown here is derived from an EMBL/GenBank/DDBJ whole genome shotgun (WGS) entry which is preliminary data.</text>
</comment>
<sequence>MSAAFYAHLSEQLAQTKAEGLFKQERIISSAQSAAIEVGQQEVINFCANNYLGLANHPELIEAAKQGLNSHGFGMASVRFICGTQDLHKQLEADLSAFLGMEDTILYTSCFDANAGLFETLLGPDDAIISDALNHASIIDGVRLCKAKRYRYANNNMAELEAQLQQAEADGARFKLIATDGVFSMDGVIANLSAICDLAEQYNAMVMVDDSHAVGFVGEQGRGTPEYCQVMDRVDIITGTLGKALGGASGGYTSGKKEVIDWLRQRSRPYLFSNSVAPAIVAASIKVLDMLKNGGELREKVRENSAYFRQQMSAAGFILAGEDHAIIPVMLGDAALAAQMSDKLLERGIYVIGFSFPVVPKGQARIRTQMSAAHSREQLDKAIAAFIEVGQELGVI</sequence>
<dbReference type="InterPro" id="IPR015421">
    <property type="entry name" value="PyrdxlP-dep_Trfase_major"/>
</dbReference>
<dbReference type="RefSeq" id="WP_188629370.1">
    <property type="nucleotide sequence ID" value="NZ_BMKE01000009.1"/>
</dbReference>
<feature type="binding site" evidence="5">
    <location>
        <begin position="273"/>
        <end position="274"/>
    </location>
    <ligand>
        <name>pyridoxal 5'-phosphate</name>
        <dbReference type="ChEBI" id="CHEBI:597326"/>
        <note>ligand shared between dimeric partners</note>
    </ligand>
</feature>
<dbReference type="InterPro" id="IPR001917">
    <property type="entry name" value="Aminotrans_II_pyridoxalP_BS"/>
</dbReference>
<dbReference type="InterPro" id="IPR004839">
    <property type="entry name" value="Aminotransferase_I/II_large"/>
</dbReference>
<dbReference type="EC" id="2.3.1.29" evidence="5"/>
<dbReference type="EMBL" id="BMKE01000009">
    <property type="protein sequence ID" value="GGB41695.1"/>
    <property type="molecule type" value="Genomic_DNA"/>
</dbReference>
<evidence type="ECO:0000256" key="1">
    <source>
        <dbReference type="ARBA" id="ARBA00008392"/>
    </source>
</evidence>
<keyword evidence="9" id="KW-1185">Reference proteome</keyword>
<dbReference type="Pfam" id="PF00155">
    <property type="entry name" value="Aminotran_1_2"/>
    <property type="match status" value="1"/>
</dbReference>
<evidence type="ECO:0000313" key="9">
    <source>
        <dbReference type="Proteomes" id="UP000646152"/>
    </source>
</evidence>
<feature type="binding site" description="in other chain" evidence="5">
    <location>
        <begin position="110"/>
        <end position="111"/>
    </location>
    <ligand>
        <name>pyridoxal 5'-phosphate</name>
        <dbReference type="ChEBI" id="CHEBI:597326"/>
        <note>ligand shared between dimeric partners</note>
    </ligand>
</feature>
<dbReference type="Gene3D" id="3.40.640.10">
    <property type="entry name" value="Type I PLP-dependent aspartate aminotransferase-like (Major domain)"/>
    <property type="match status" value="1"/>
</dbReference>
<dbReference type="SUPFAM" id="SSF53383">
    <property type="entry name" value="PLP-dependent transferases"/>
    <property type="match status" value="1"/>
</dbReference>
<comment type="pathway">
    <text evidence="5">Amino-acid degradation; L-threonine degradation via oxydo-reductase pathway; glycine from L-threonine: step 2/2.</text>
</comment>
<gene>
    <name evidence="5 8" type="primary">kbl</name>
    <name evidence="8" type="ORF">GCM10011502_13750</name>
</gene>
<name>A0ABQ1IHF5_9GAMM</name>
<evidence type="ECO:0000259" key="7">
    <source>
        <dbReference type="Pfam" id="PF00155"/>
    </source>
</evidence>
<dbReference type="GO" id="GO:0016874">
    <property type="term" value="F:ligase activity"/>
    <property type="evidence" value="ECO:0007669"/>
    <property type="project" value="UniProtKB-KW"/>
</dbReference>
<dbReference type="PANTHER" id="PTHR13693">
    <property type="entry name" value="CLASS II AMINOTRANSFERASE/8-AMINO-7-OXONONANOATE SYNTHASE"/>
    <property type="match status" value="1"/>
</dbReference>
<dbReference type="InterPro" id="IPR050087">
    <property type="entry name" value="AON_synthase_class-II"/>
</dbReference>
<feature type="binding site" description="in other chain" evidence="5">
    <location>
        <begin position="209"/>
        <end position="212"/>
    </location>
    <ligand>
        <name>pyridoxal 5'-phosphate</name>
        <dbReference type="ChEBI" id="CHEBI:597326"/>
        <note>ligand shared between dimeric partners</note>
    </ligand>
</feature>
<feature type="coiled-coil region" evidence="6">
    <location>
        <begin position="150"/>
        <end position="177"/>
    </location>
</feature>
<comment type="function">
    <text evidence="5">Catalyzes the cleavage of 2-amino-3-ketobutyrate to glycine and acetyl-CoA.</text>
</comment>
<evidence type="ECO:0000256" key="5">
    <source>
        <dbReference type="HAMAP-Rule" id="MF_00985"/>
    </source>
</evidence>
<dbReference type="NCBIfam" id="NF005394">
    <property type="entry name" value="PRK06939.1"/>
    <property type="match status" value="1"/>
</dbReference>
<evidence type="ECO:0000256" key="3">
    <source>
        <dbReference type="ARBA" id="ARBA00022898"/>
    </source>
</evidence>
<dbReference type="PANTHER" id="PTHR13693:SF102">
    <property type="entry name" value="2-AMINO-3-KETOBUTYRATE COENZYME A LIGASE, MITOCHONDRIAL"/>
    <property type="match status" value="1"/>
</dbReference>
<dbReference type="InterPro" id="IPR015422">
    <property type="entry name" value="PyrdxlP-dep_Trfase_small"/>
</dbReference>
<dbReference type="Proteomes" id="UP000646152">
    <property type="component" value="Unassembled WGS sequence"/>
</dbReference>
<keyword evidence="4 5" id="KW-0012">Acyltransferase</keyword>
<keyword evidence="2 5" id="KW-0808">Transferase</keyword>
<feature type="binding site" description="in other chain" evidence="5">
    <location>
        <begin position="240"/>
        <end position="243"/>
    </location>
    <ligand>
        <name>pyridoxal 5'-phosphate</name>
        <dbReference type="ChEBI" id="CHEBI:597326"/>
        <note>ligand shared between dimeric partners</note>
    </ligand>
</feature>
<feature type="binding site" evidence="5">
    <location>
        <position position="367"/>
    </location>
    <ligand>
        <name>substrate</name>
    </ligand>
</feature>
<evidence type="ECO:0000256" key="6">
    <source>
        <dbReference type="SAM" id="Coils"/>
    </source>
</evidence>
<dbReference type="NCBIfam" id="TIGR01822">
    <property type="entry name" value="2am3keto_CoA"/>
    <property type="match status" value="1"/>
</dbReference>
<evidence type="ECO:0000313" key="8">
    <source>
        <dbReference type="EMBL" id="GGB41695.1"/>
    </source>
</evidence>
<proteinExistence type="inferred from homology"/>
<dbReference type="HAMAP" id="MF_00985">
    <property type="entry name" value="2am3keto_CoA_ligase"/>
    <property type="match status" value="1"/>
</dbReference>
<dbReference type="InterPro" id="IPR011282">
    <property type="entry name" value="2am3keto_CoA_ligase"/>
</dbReference>
<evidence type="ECO:0000256" key="4">
    <source>
        <dbReference type="ARBA" id="ARBA00023315"/>
    </source>
</evidence>
<reference evidence="9" key="1">
    <citation type="journal article" date="2019" name="Int. J. Syst. Evol. Microbiol.">
        <title>The Global Catalogue of Microorganisms (GCM) 10K type strain sequencing project: providing services to taxonomists for standard genome sequencing and annotation.</title>
        <authorList>
            <consortium name="The Broad Institute Genomics Platform"/>
            <consortium name="The Broad Institute Genome Sequencing Center for Infectious Disease"/>
            <person name="Wu L."/>
            <person name="Ma J."/>
        </authorList>
    </citation>
    <scope>NUCLEOTIDE SEQUENCE [LARGE SCALE GENOMIC DNA]</scope>
    <source>
        <strain evidence="9">CGMCC 1.15923</strain>
    </source>
</reference>
<keyword evidence="3 5" id="KW-0663">Pyridoxal phosphate</keyword>
<dbReference type="Gene3D" id="3.90.1150.10">
    <property type="entry name" value="Aspartate Aminotransferase, domain 1"/>
    <property type="match status" value="1"/>
</dbReference>
<dbReference type="PROSITE" id="PS00599">
    <property type="entry name" value="AA_TRANSFER_CLASS_2"/>
    <property type="match status" value="1"/>
</dbReference>
<organism evidence="8 9">
    <name type="scientific">Oceanisphaera marina</name>
    <dbReference type="NCBI Taxonomy" id="2017550"/>
    <lineage>
        <taxon>Bacteria</taxon>
        <taxon>Pseudomonadati</taxon>
        <taxon>Pseudomonadota</taxon>
        <taxon>Gammaproteobacteria</taxon>
        <taxon>Aeromonadales</taxon>
        <taxon>Aeromonadaceae</taxon>
        <taxon>Oceanisphaera</taxon>
    </lineage>
</organism>
<feature type="modified residue" description="N6-(pyridoxal phosphate)lysine" evidence="5">
    <location>
        <position position="243"/>
    </location>
</feature>
<accession>A0ABQ1IHF5</accession>
<keyword evidence="6" id="KW-0175">Coiled coil</keyword>
<comment type="subunit">
    <text evidence="5">Homodimer.</text>
</comment>
<feature type="binding site" description="in other chain" evidence="5">
    <location>
        <position position="184"/>
    </location>
    <ligand>
        <name>pyridoxal 5'-phosphate</name>
        <dbReference type="ChEBI" id="CHEBI:597326"/>
        <note>ligand shared between dimeric partners</note>
    </ligand>
</feature>
<comment type="cofactor">
    <cofactor evidence="5">
        <name>pyridoxal 5'-phosphate</name>
        <dbReference type="ChEBI" id="CHEBI:597326"/>
    </cofactor>
    <text evidence="5">Binds 1 pyridoxal phosphate per subunit.</text>
</comment>
<dbReference type="CDD" id="cd06454">
    <property type="entry name" value="KBL_like"/>
    <property type="match status" value="1"/>
</dbReference>
<feature type="domain" description="Aminotransferase class I/classII large" evidence="7">
    <location>
        <begin position="42"/>
        <end position="385"/>
    </location>
</feature>